<organism evidence="2 3">
    <name type="scientific">Halomonas litopenaei</name>
    <dbReference type="NCBI Taxonomy" id="2109328"/>
    <lineage>
        <taxon>Bacteria</taxon>
        <taxon>Pseudomonadati</taxon>
        <taxon>Pseudomonadota</taxon>
        <taxon>Gammaproteobacteria</taxon>
        <taxon>Oceanospirillales</taxon>
        <taxon>Halomonadaceae</taxon>
        <taxon>Halomonas</taxon>
    </lineage>
</organism>
<dbReference type="InterPro" id="IPR002560">
    <property type="entry name" value="Transposase_DDE"/>
</dbReference>
<accession>A0ABX5IRI1</accession>
<sequence>MTVDWFHIVRTFTKALDEVRKKERQDKGHPKSLRWALLKNLENENVTPKQLAAFQGLVANPGATADANVIKEKLRWIQKASTPRGARWRITNYLKIIKAAGSDQPLLKPMAKALSTLKRHAEQLMRRWTRG</sequence>
<dbReference type="EMBL" id="PXNS01000016">
    <property type="protein sequence ID" value="PTL89171.1"/>
    <property type="molecule type" value="Genomic_DNA"/>
</dbReference>
<name>A0ABX5IRI1_9GAMM</name>
<reference evidence="2 3" key="1">
    <citation type="submission" date="2018-03" db="EMBL/GenBank/DDBJ databases">
        <authorList>
            <person name="Zhou J."/>
            <person name="Li X."/>
            <person name="Xue M."/>
            <person name="Yin J."/>
        </authorList>
    </citation>
    <scope>NUCLEOTIDE SEQUENCE [LARGE SCALE GENOMIC DNA]</scope>
    <source>
        <strain evidence="2 3">SYSU ZJ2214</strain>
    </source>
</reference>
<protein>
    <recommendedName>
        <fullName evidence="1">Transposase IS204/IS1001/IS1096/IS1165 DDE domain-containing protein</fullName>
    </recommendedName>
</protein>
<dbReference type="Proteomes" id="UP000241895">
    <property type="component" value="Unassembled WGS sequence"/>
</dbReference>
<dbReference type="Pfam" id="PF01610">
    <property type="entry name" value="DDE_Tnp_ISL3"/>
    <property type="match status" value="1"/>
</dbReference>
<evidence type="ECO:0000259" key="1">
    <source>
        <dbReference type="Pfam" id="PF01610"/>
    </source>
</evidence>
<proteinExistence type="predicted"/>
<evidence type="ECO:0000313" key="3">
    <source>
        <dbReference type="Proteomes" id="UP000241895"/>
    </source>
</evidence>
<evidence type="ECO:0000313" key="2">
    <source>
        <dbReference type="EMBL" id="PTL89171.1"/>
    </source>
</evidence>
<gene>
    <name evidence="2" type="ORF">C6W88_19330</name>
</gene>
<keyword evidence="3" id="KW-1185">Reference proteome</keyword>
<feature type="domain" description="Transposase IS204/IS1001/IS1096/IS1165 DDE" evidence="1">
    <location>
        <begin position="2"/>
        <end position="129"/>
    </location>
</feature>
<comment type="caution">
    <text evidence="2">The sequence shown here is derived from an EMBL/GenBank/DDBJ whole genome shotgun (WGS) entry which is preliminary data.</text>
</comment>